<dbReference type="STRING" id="1185766.SAMN05216224_102874"/>
<dbReference type="eggNOG" id="COG4675">
    <property type="taxonomic scope" value="Bacteria"/>
</dbReference>
<dbReference type="Proteomes" id="UP000027725">
    <property type="component" value="Unassembled WGS sequence"/>
</dbReference>
<accession>A0A074TIJ4</accession>
<dbReference type="SUPFAM" id="SSF88874">
    <property type="entry name" value="Receptor-binding domain of short tail fibre protein gp12"/>
    <property type="match status" value="1"/>
</dbReference>
<dbReference type="Gene3D" id="3.90.1340.10">
    <property type="entry name" value="Phage tail collar domain"/>
    <property type="match status" value="1"/>
</dbReference>
<reference evidence="2 3" key="1">
    <citation type="submission" date="2014-03" db="EMBL/GenBank/DDBJ databases">
        <title>The draft genome sequence of Thioclava dalianensis DLFJ1-1.</title>
        <authorList>
            <person name="Lai Q."/>
            <person name="Shao Z."/>
        </authorList>
    </citation>
    <scope>NUCLEOTIDE SEQUENCE [LARGE SCALE GENOMIC DNA]</scope>
    <source>
        <strain evidence="2 3">DLFJ1-1</strain>
    </source>
</reference>
<evidence type="ECO:0000313" key="3">
    <source>
        <dbReference type="Proteomes" id="UP000027725"/>
    </source>
</evidence>
<protein>
    <submittedName>
        <fullName evidence="2">Tail collar protein</fullName>
    </submittedName>
</protein>
<dbReference type="AlphaFoldDB" id="A0A074TIJ4"/>
<feature type="domain" description="Phage tail collar" evidence="1">
    <location>
        <begin position="6"/>
        <end position="62"/>
    </location>
</feature>
<dbReference type="InterPro" id="IPR037053">
    <property type="entry name" value="Phage_tail_collar_dom_sf"/>
</dbReference>
<dbReference type="InterPro" id="IPR011083">
    <property type="entry name" value="Phage_tail_collar_dom"/>
</dbReference>
<comment type="caution">
    <text evidence="2">The sequence shown here is derived from an EMBL/GenBank/DDBJ whole genome shotgun (WGS) entry which is preliminary data.</text>
</comment>
<dbReference type="EMBL" id="JHEH01000009">
    <property type="protein sequence ID" value="KEP69985.1"/>
    <property type="molecule type" value="Genomic_DNA"/>
</dbReference>
<organism evidence="2 3">
    <name type="scientific">Thioclava dalianensis</name>
    <dbReference type="NCBI Taxonomy" id="1185766"/>
    <lineage>
        <taxon>Bacteria</taxon>
        <taxon>Pseudomonadati</taxon>
        <taxon>Pseudomonadota</taxon>
        <taxon>Alphaproteobacteria</taxon>
        <taxon>Rhodobacterales</taxon>
        <taxon>Paracoccaceae</taxon>
        <taxon>Thioclava</taxon>
    </lineage>
</organism>
<evidence type="ECO:0000313" key="2">
    <source>
        <dbReference type="EMBL" id="KEP69985.1"/>
    </source>
</evidence>
<evidence type="ECO:0000259" key="1">
    <source>
        <dbReference type="Pfam" id="PF07484"/>
    </source>
</evidence>
<dbReference type="OrthoDB" id="9810174at2"/>
<sequence>MEPLIGQIALFAFNRIPRGWMRCDGTLLAISQYDALFAVIGTTYGGNGSQTFALPDLRGRIPLHQGQGQGLRDYTIGELGGAETVTLISSQAAPHHHALQAASANPPVDATSTPSEAAMLASSSNAPRYSAAPSDPAVLAMQSIGFSGGSQPHDNMMPTVVMNYCIATMGLYPQHG</sequence>
<keyword evidence="3" id="KW-1185">Reference proteome</keyword>
<name>A0A074TIJ4_9RHOB</name>
<gene>
    <name evidence="2" type="ORF">DL1_21130</name>
</gene>
<dbReference type="Pfam" id="PF07484">
    <property type="entry name" value="Collar"/>
    <property type="match status" value="1"/>
</dbReference>
<proteinExistence type="predicted"/>
<dbReference type="RefSeq" id="WP_038065435.1">
    <property type="nucleotide sequence ID" value="NZ_FOVB01000002.1"/>
</dbReference>